<sequence length="148" mass="16986">MSTLRFVFFVLLLPIGLLRAQPLADTLFTWQGYGQEGRCRVQLFRTPPGTDRAYVVVLQELADNPGPSTVADARYLVERVSRHFGFDPVDAYWIFHWGAFSFPGARASSKELFLRATFSRTTTGRLSAPRWQVITRAEVERLTDRQFR</sequence>
<protein>
    <submittedName>
        <fullName evidence="1">Uncharacterized protein</fullName>
    </submittedName>
</protein>
<evidence type="ECO:0000313" key="1">
    <source>
        <dbReference type="EMBL" id="ACY47093.1"/>
    </source>
</evidence>
<keyword evidence="2" id="KW-1185">Reference proteome</keyword>
<dbReference type="EMBL" id="CP001807">
    <property type="protein sequence ID" value="ACY47093.1"/>
    <property type="molecule type" value="Genomic_DNA"/>
</dbReference>
<dbReference type="Proteomes" id="UP000002221">
    <property type="component" value="Chromosome"/>
</dbReference>
<reference evidence="1 2" key="1">
    <citation type="journal article" date="2009" name="Stand. Genomic Sci.">
        <title>Complete genome sequence of Rhodothermus marinus type strain (R-10).</title>
        <authorList>
            <person name="Nolan M."/>
            <person name="Tindall B.J."/>
            <person name="Pomrenke H."/>
            <person name="Lapidus A."/>
            <person name="Copeland A."/>
            <person name="Glavina Del Rio T."/>
            <person name="Lucas S."/>
            <person name="Chen F."/>
            <person name="Tice H."/>
            <person name="Cheng J.F."/>
            <person name="Saunders E."/>
            <person name="Han C."/>
            <person name="Bruce D."/>
            <person name="Goodwin L."/>
            <person name="Chain P."/>
            <person name="Pitluck S."/>
            <person name="Ovchinikova G."/>
            <person name="Pati A."/>
            <person name="Ivanova N."/>
            <person name="Mavromatis K."/>
            <person name="Chen A."/>
            <person name="Palaniappan K."/>
            <person name="Land M."/>
            <person name="Hauser L."/>
            <person name="Chang Y.J."/>
            <person name="Jeffries C.D."/>
            <person name="Brettin T."/>
            <person name="Goker M."/>
            <person name="Bristow J."/>
            <person name="Eisen J.A."/>
            <person name="Markowitz V."/>
            <person name="Hugenholtz P."/>
            <person name="Kyrpides N.C."/>
            <person name="Klenk H.P."/>
            <person name="Detter J.C."/>
        </authorList>
    </citation>
    <scope>NUCLEOTIDE SEQUENCE [LARGE SCALE GENOMIC DNA]</scope>
    <source>
        <strain evidence="2">ATCC 43812 / DSM 4252 / R-10</strain>
    </source>
</reference>
<organism evidence="1 2">
    <name type="scientific">Rhodothermus marinus (strain ATCC 43812 / DSM 4252 / R-10)</name>
    <name type="common">Rhodothermus obamensis</name>
    <dbReference type="NCBI Taxonomy" id="518766"/>
    <lineage>
        <taxon>Bacteria</taxon>
        <taxon>Pseudomonadati</taxon>
        <taxon>Rhodothermota</taxon>
        <taxon>Rhodothermia</taxon>
        <taxon>Rhodothermales</taxon>
        <taxon>Rhodothermaceae</taxon>
        <taxon>Rhodothermus</taxon>
    </lineage>
</organism>
<dbReference type="HOGENOM" id="CLU_1757401_0_0_10"/>
<dbReference type="RefSeq" id="WP_012842705.1">
    <property type="nucleotide sequence ID" value="NC_013501.1"/>
</dbReference>
<dbReference type="eggNOG" id="ENOG5030SUZ">
    <property type="taxonomic scope" value="Bacteria"/>
</dbReference>
<evidence type="ECO:0000313" key="2">
    <source>
        <dbReference type="Proteomes" id="UP000002221"/>
    </source>
</evidence>
<proteinExistence type="predicted"/>
<accession>D0MCY3</accession>
<dbReference type="KEGG" id="rmr:Rmar_0187"/>
<dbReference type="AlphaFoldDB" id="D0MCY3"/>
<dbReference type="OrthoDB" id="1494014at2"/>
<name>D0MCY3_RHOM4</name>
<gene>
    <name evidence="1" type="ordered locus">Rmar_0187</name>
</gene>